<keyword evidence="1" id="KW-0732">Signal</keyword>
<evidence type="ECO:0000313" key="2">
    <source>
        <dbReference type="EMBL" id="BAS78697.1"/>
    </source>
</evidence>
<dbReference type="PaxDb" id="39947-A0A0N7KFA8"/>
<feature type="chain" id="PRO_5006014742" evidence="1">
    <location>
        <begin position="19"/>
        <end position="70"/>
    </location>
</feature>
<dbReference type="AlphaFoldDB" id="A0A0N7KFA8"/>
<evidence type="ECO:0000256" key="1">
    <source>
        <dbReference type="SAM" id="SignalP"/>
    </source>
</evidence>
<organism evidence="2 3">
    <name type="scientific">Oryza sativa subsp. japonica</name>
    <name type="common">Rice</name>
    <dbReference type="NCBI Taxonomy" id="39947"/>
    <lineage>
        <taxon>Eukaryota</taxon>
        <taxon>Viridiplantae</taxon>
        <taxon>Streptophyta</taxon>
        <taxon>Embryophyta</taxon>
        <taxon>Tracheophyta</taxon>
        <taxon>Spermatophyta</taxon>
        <taxon>Magnoliopsida</taxon>
        <taxon>Liliopsida</taxon>
        <taxon>Poales</taxon>
        <taxon>Poaceae</taxon>
        <taxon>BOP clade</taxon>
        <taxon>Oryzoideae</taxon>
        <taxon>Oryzeae</taxon>
        <taxon>Oryzinae</taxon>
        <taxon>Oryza</taxon>
        <taxon>Oryza sativa</taxon>
    </lineage>
</organism>
<dbReference type="InParanoid" id="A0A0N7KFA8"/>
<sequence>MLYGTAATTLLSVAFTSAESAAEVKTAPPLAVGVMARNLVRRHTFPVVWNRVVDTVGLPRGSAAIFAASM</sequence>
<proteinExistence type="predicted"/>
<evidence type="ECO:0000313" key="3">
    <source>
        <dbReference type="Proteomes" id="UP000059680"/>
    </source>
</evidence>
<dbReference type="Proteomes" id="UP000059680">
    <property type="component" value="Chromosome 2"/>
</dbReference>
<name>A0A0N7KFA8_ORYSJ</name>
<protein>
    <submittedName>
        <fullName evidence="2">Os02g0483101 protein</fullName>
    </submittedName>
</protein>
<reference evidence="3" key="1">
    <citation type="journal article" date="2005" name="Nature">
        <title>The map-based sequence of the rice genome.</title>
        <authorList>
            <consortium name="International rice genome sequencing project (IRGSP)"/>
            <person name="Matsumoto T."/>
            <person name="Wu J."/>
            <person name="Kanamori H."/>
            <person name="Katayose Y."/>
            <person name="Fujisawa M."/>
            <person name="Namiki N."/>
            <person name="Mizuno H."/>
            <person name="Yamamoto K."/>
            <person name="Antonio B.A."/>
            <person name="Baba T."/>
            <person name="Sakata K."/>
            <person name="Nagamura Y."/>
            <person name="Aoki H."/>
            <person name="Arikawa K."/>
            <person name="Arita K."/>
            <person name="Bito T."/>
            <person name="Chiden Y."/>
            <person name="Fujitsuka N."/>
            <person name="Fukunaka R."/>
            <person name="Hamada M."/>
            <person name="Harada C."/>
            <person name="Hayashi A."/>
            <person name="Hijishita S."/>
            <person name="Honda M."/>
            <person name="Hosokawa S."/>
            <person name="Ichikawa Y."/>
            <person name="Idonuma A."/>
            <person name="Iijima M."/>
            <person name="Ikeda M."/>
            <person name="Ikeno M."/>
            <person name="Ito K."/>
            <person name="Ito S."/>
            <person name="Ito T."/>
            <person name="Ito Y."/>
            <person name="Ito Y."/>
            <person name="Iwabuchi A."/>
            <person name="Kamiya K."/>
            <person name="Karasawa W."/>
            <person name="Kurita K."/>
            <person name="Katagiri S."/>
            <person name="Kikuta A."/>
            <person name="Kobayashi H."/>
            <person name="Kobayashi N."/>
            <person name="Machita K."/>
            <person name="Maehara T."/>
            <person name="Masukawa M."/>
            <person name="Mizubayashi T."/>
            <person name="Mukai Y."/>
            <person name="Nagasaki H."/>
            <person name="Nagata Y."/>
            <person name="Naito S."/>
            <person name="Nakashima M."/>
            <person name="Nakama Y."/>
            <person name="Nakamichi Y."/>
            <person name="Nakamura M."/>
            <person name="Meguro A."/>
            <person name="Negishi M."/>
            <person name="Ohta I."/>
            <person name="Ohta T."/>
            <person name="Okamoto M."/>
            <person name="Ono N."/>
            <person name="Saji S."/>
            <person name="Sakaguchi M."/>
            <person name="Sakai K."/>
            <person name="Shibata M."/>
            <person name="Shimokawa T."/>
            <person name="Song J."/>
            <person name="Takazaki Y."/>
            <person name="Terasawa K."/>
            <person name="Tsugane M."/>
            <person name="Tsuji K."/>
            <person name="Ueda S."/>
            <person name="Waki K."/>
            <person name="Yamagata H."/>
            <person name="Yamamoto M."/>
            <person name="Yamamoto S."/>
            <person name="Yamane H."/>
            <person name="Yoshiki S."/>
            <person name="Yoshihara R."/>
            <person name="Yukawa K."/>
            <person name="Zhong H."/>
            <person name="Yano M."/>
            <person name="Yuan Q."/>
            <person name="Ouyang S."/>
            <person name="Liu J."/>
            <person name="Jones K.M."/>
            <person name="Gansberger K."/>
            <person name="Moffat K."/>
            <person name="Hill J."/>
            <person name="Bera J."/>
            <person name="Fadrosh D."/>
            <person name="Jin S."/>
            <person name="Johri S."/>
            <person name="Kim M."/>
            <person name="Overton L."/>
            <person name="Reardon M."/>
            <person name="Tsitrin T."/>
            <person name="Vuong H."/>
            <person name="Weaver B."/>
            <person name="Ciecko A."/>
            <person name="Tallon L."/>
            <person name="Jackson J."/>
            <person name="Pai G."/>
            <person name="Aken S.V."/>
            <person name="Utterback T."/>
            <person name="Reidmuller S."/>
            <person name="Feldblyum T."/>
            <person name="Hsiao J."/>
            <person name="Zismann V."/>
            <person name="Iobst S."/>
            <person name="de Vazeille A.R."/>
            <person name="Buell C.R."/>
            <person name="Ying K."/>
            <person name="Li Y."/>
            <person name="Lu T."/>
            <person name="Huang Y."/>
            <person name="Zhao Q."/>
            <person name="Feng Q."/>
            <person name="Zhang L."/>
            <person name="Zhu J."/>
            <person name="Weng Q."/>
            <person name="Mu J."/>
            <person name="Lu Y."/>
            <person name="Fan D."/>
            <person name="Liu Y."/>
            <person name="Guan J."/>
            <person name="Zhang Y."/>
            <person name="Yu S."/>
            <person name="Liu X."/>
            <person name="Zhang Y."/>
            <person name="Hong G."/>
            <person name="Han B."/>
            <person name="Choisne N."/>
            <person name="Demange N."/>
            <person name="Orjeda G."/>
            <person name="Samain S."/>
            <person name="Cattolico L."/>
            <person name="Pelletier E."/>
            <person name="Couloux A."/>
            <person name="Segurens B."/>
            <person name="Wincker P."/>
            <person name="D'Hont A."/>
            <person name="Scarpelli C."/>
            <person name="Weissenbach J."/>
            <person name="Salanoubat M."/>
            <person name="Quetier F."/>
            <person name="Yu Y."/>
            <person name="Kim H.R."/>
            <person name="Rambo T."/>
            <person name="Currie J."/>
            <person name="Collura K."/>
            <person name="Luo M."/>
            <person name="Yang T."/>
            <person name="Ammiraju J.S.S."/>
            <person name="Engler F."/>
            <person name="Soderlund C."/>
            <person name="Wing R.A."/>
            <person name="Palmer L.E."/>
            <person name="de la Bastide M."/>
            <person name="Spiegel L."/>
            <person name="Nascimento L."/>
            <person name="Zutavern T."/>
            <person name="O'Shaughnessy A."/>
            <person name="Dike S."/>
            <person name="Dedhia N."/>
            <person name="Preston R."/>
            <person name="Balija V."/>
            <person name="McCombie W.R."/>
            <person name="Chow T."/>
            <person name="Chen H."/>
            <person name="Chung M."/>
            <person name="Chen C."/>
            <person name="Shaw J."/>
            <person name="Wu H."/>
            <person name="Hsiao K."/>
            <person name="Chao Y."/>
            <person name="Chu M."/>
            <person name="Cheng C."/>
            <person name="Hour A."/>
            <person name="Lee P."/>
            <person name="Lin S."/>
            <person name="Lin Y."/>
            <person name="Liou J."/>
            <person name="Liu S."/>
            <person name="Hsing Y."/>
            <person name="Raghuvanshi S."/>
            <person name="Mohanty A."/>
            <person name="Bharti A.K."/>
            <person name="Gaur A."/>
            <person name="Gupta V."/>
            <person name="Kumar D."/>
            <person name="Ravi V."/>
            <person name="Vij S."/>
            <person name="Kapur A."/>
            <person name="Khurana P."/>
            <person name="Khurana P."/>
            <person name="Khurana J.P."/>
            <person name="Tyagi A.K."/>
            <person name="Gaikwad K."/>
            <person name="Singh A."/>
            <person name="Dalal V."/>
            <person name="Srivastava S."/>
            <person name="Dixit A."/>
            <person name="Pal A.K."/>
            <person name="Ghazi I.A."/>
            <person name="Yadav M."/>
            <person name="Pandit A."/>
            <person name="Bhargava A."/>
            <person name="Sureshbabu K."/>
            <person name="Batra K."/>
            <person name="Sharma T.R."/>
            <person name="Mohapatra T."/>
            <person name="Singh N.K."/>
            <person name="Messing J."/>
            <person name="Nelson A.B."/>
            <person name="Fuks G."/>
            <person name="Kavchok S."/>
            <person name="Keizer G."/>
            <person name="Linton E."/>
            <person name="Llaca V."/>
            <person name="Song R."/>
            <person name="Tanyolac B."/>
            <person name="Young S."/>
            <person name="Ho-Il K."/>
            <person name="Hahn J.H."/>
            <person name="Sangsakoo G."/>
            <person name="Vanavichit A."/>
            <person name="de Mattos Luiz.A.T."/>
            <person name="Zimmer P.D."/>
            <person name="Malone G."/>
            <person name="Dellagostin O."/>
            <person name="de Oliveira A.C."/>
            <person name="Bevan M."/>
            <person name="Bancroft I."/>
            <person name="Minx P."/>
            <person name="Cordum H."/>
            <person name="Wilson R."/>
            <person name="Cheng Z."/>
            <person name="Jin W."/>
            <person name="Jiang J."/>
            <person name="Leong S.A."/>
            <person name="Iwama H."/>
            <person name="Gojobori T."/>
            <person name="Itoh T."/>
            <person name="Niimura Y."/>
            <person name="Fujii Y."/>
            <person name="Habara T."/>
            <person name="Sakai H."/>
            <person name="Sato Y."/>
            <person name="Wilson G."/>
            <person name="Kumar K."/>
            <person name="McCouch S."/>
            <person name="Juretic N."/>
            <person name="Hoen D."/>
            <person name="Wright S."/>
            <person name="Bruskiewich R."/>
            <person name="Bureau T."/>
            <person name="Miyao A."/>
            <person name="Hirochika H."/>
            <person name="Nishikawa T."/>
            <person name="Kadowaki K."/>
            <person name="Sugiura M."/>
            <person name="Burr B."/>
            <person name="Sasaki T."/>
        </authorList>
    </citation>
    <scope>NUCLEOTIDE SEQUENCE [LARGE SCALE GENOMIC DNA]</scope>
    <source>
        <strain evidence="3">cv. Nipponbare</strain>
    </source>
</reference>
<dbReference type="EMBL" id="AP014958">
    <property type="protein sequence ID" value="BAS78697.1"/>
    <property type="molecule type" value="Genomic_DNA"/>
</dbReference>
<reference evidence="2 3" key="3">
    <citation type="journal article" date="2013" name="Rice">
        <title>Improvement of the Oryza sativa Nipponbare reference genome using next generation sequence and optical map data.</title>
        <authorList>
            <person name="Kawahara Y."/>
            <person name="de la Bastide M."/>
            <person name="Hamilton J.P."/>
            <person name="Kanamori H."/>
            <person name="McCombie W.R."/>
            <person name="Ouyang S."/>
            <person name="Schwartz D.C."/>
            <person name="Tanaka T."/>
            <person name="Wu J."/>
            <person name="Zhou S."/>
            <person name="Childs K.L."/>
            <person name="Davidson R.M."/>
            <person name="Lin H."/>
            <person name="Quesada-Ocampo L."/>
            <person name="Vaillancourt B."/>
            <person name="Sakai H."/>
            <person name="Lee S.S."/>
            <person name="Kim J."/>
            <person name="Numa H."/>
            <person name="Itoh T."/>
            <person name="Buell C.R."/>
            <person name="Matsumoto T."/>
        </authorList>
    </citation>
    <scope>NUCLEOTIDE SEQUENCE [LARGE SCALE GENOMIC DNA]</scope>
    <source>
        <strain evidence="3">cv. Nipponbare</strain>
    </source>
</reference>
<keyword evidence="3" id="KW-1185">Reference proteome</keyword>
<gene>
    <name evidence="2" type="ordered locus">Os02g0483101</name>
    <name evidence="2" type="ORF">OSNPB_020483101</name>
</gene>
<reference evidence="2 3" key="2">
    <citation type="journal article" date="2013" name="Plant Cell Physiol.">
        <title>Rice Annotation Project Database (RAP-DB): an integrative and interactive database for rice genomics.</title>
        <authorList>
            <person name="Sakai H."/>
            <person name="Lee S.S."/>
            <person name="Tanaka T."/>
            <person name="Numa H."/>
            <person name="Kim J."/>
            <person name="Kawahara Y."/>
            <person name="Wakimoto H."/>
            <person name="Yang C.C."/>
            <person name="Iwamoto M."/>
            <person name="Abe T."/>
            <person name="Yamada Y."/>
            <person name="Muto A."/>
            <person name="Inokuchi H."/>
            <person name="Ikemura T."/>
            <person name="Matsumoto T."/>
            <person name="Sasaki T."/>
            <person name="Itoh T."/>
        </authorList>
    </citation>
    <scope>NUCLEOTIDE SEQUENCE [LARGE SCALE GENOMIC DNA]</scope>
    <source>
        <strain evidence="3">cv. Nipponbare</strain>
    </source>
</reference>
<feature type="signal peptide" evidence="1">
    <location>
        <begin position="1"/>
        <end position="18"/>
    </location>
</feature>
<accession>A0A0N7KFA8</accession>